<organism evidence="2 3">
    <name type="scientific">Tritonibacter scottomollicae</name>
    <name type="common">Epibacterium scottomollicae</name>
    <dbReference type="NCBI Taxonomy" id="483013"/>
    <lineage>
        <taxon>Bacteria</taxon>
        <taxon>Pseudomonadati</taxon>
        <taxon>Pseudomonadota</taxon>
        <taxon>Alphaproteobacteria</taxon>
        <taxon>Rhodobacterales</taxon>
        <taxon>Paracoccaceae</taxon>
        <taxon>Tritonibacter</taxon>
    </lineage>
</organism>
<evidence type="ECO:0000313" key="3">
    <source>
        <dbReference type="Proteomes" id="UP000237718"/>
    </source>
</evidence>
<sequence length="298" mass="31314">MKSRVRPLWMSKQGTEISRPFVLGATGRIGWALRYRWGAEAALWQTRRRQPGAQWRLCDPLGQPGVLVSAAQAAGQILCLAGSVPGRGGDLQDNIRLAKAAVQAGAAAGVRVVLVSSAAVYGAGRGPLTEETPLTPANPYGLAKTEMETGACTLATELGVEVAVLRIGNIAGFDAILGGWRPGFRLDRFTDGRTPRRSYIGVLTLADVIAAVLAAPALPRVLNIAQPGLIEMGALLQAAGRDFATVPAPQSAIAEVALDLSRLSGFLAPWMSLPGADPARMVAEMALLDPHMKEASRP</sequence>
<dbReference type="EMBL" id="PVUF01000021">
    <property type="protein sequence ID" value="PRZ44698.1"/>
    <property type="molecule type" value="Genomic_DNA"/>
</dbReference>
<dbReference type="InterPro" id="IPR001509">
    <property type="entry name" value="Epimerase_deHydtase"/>
</dbReference>
<dbReference type="Pfam" id="PF01370">
    <property type="entry name" value="Epimerase"/>
    <property type="match status" value="1"/>
</dbReference>
<dbReference type="AlphaFoldDB" id="A0A2T1A8L5"/>
<name>A0A2T1A8L5_TRISK</name>
<reference evidence="2 3" key="1">
    <citation type="submission" date="2018-03" db="EMBL/GenBank/DDBJ databases">
        <title>Genomic Encyclopedia of Archaeal and Bacterial Type Strains, Phase II (KMG-II): from individual species to whole genera.</title>
        <authorList>
            <person name="Goeker M."/>
        </authorList>
    </citation>
    <scope>NUCLEOTIDE SEQUENCE [LARGE SCALE GENOMIC DNA]</scope>
    <source>
        <strain evidence="2 3">DSM 25328</strain>
    </source>
</reference>
<dbReference type="SUPFAM" id="SSF51735">
    <property type="entry name" value="NAD(P)-binding Rossmann-fold domains"/>
    <property type="match status" value="1"/>
</dbReference>
<accession>A0A2T1A8L5</accession>
<dbReference type="Gene3D" id="3.40.50.720">
    <property type="entry name" value="NAD(P)-binding Rossmann-like Domain"/>
    <property type="match status" value="1"/>
</dbReference>
<protein>
    <submittedName>
        <fullName evidence="2">Nucleoside-diphosphate-sugar epimerase</fullName>
    </submittedName>
</protein>
<dbReference type="InterPro" id="IPR036291">
    <property type="entry name" value="NAD(P)-bd_dom_sf"/>
</dbReference>
<evidence type="ECO:0000259" key="1">
    <source>
        <dbReference type="Pfam" id="PF01370"/>
    </source>
</evidence>
<evidence type="ECO:0000313" key="2">
    <source>
        <dbReference type="EMBL" id="PRZ44698.1"/>
    </source>
</evidence>
<gene>
    <name evidence="2" type="ORF">CLV89_12131</name>
</gene>
<feature type="domain" description="NAD-dependent epimerase/dehydratase" evidence="1">
    <location>
        <begin position="22"/>
        <end position="173"/>
    </location>
</feature>
<comment type="caution">
    <text evidence="2">The sequence shown here is derived from an EMBL/GenBank/DDBJ whole genome shotgun (WGS) entry which is preliminary data.</text>
</comment>
<proteinExistence type="predicted"/>
<dbReference type="Proteomes" id="UP000237718">
    <property type="component" value="Unassembled WGS sequence"/>
</dbReference>